<evidence type="ECO:0000256" key="3">
    <source>
        <dbReference type="ARBA" id="ARBA00022737"/>
    </source>
</evidence>
<dbReference type="PANTHER" id="PTHR12447:SF25">
    <property type="entry name" value="ANKYRIN REPEAT DOMAIN-CONTAINING PROTEIN 13C"/>
    <property type="match status" value="1"/>
</dbReference>
<dbReference type="InterPro" id="IPR055285">
    <property type="entry name" value="ANKRD13_C"/>
</dbReference>
<dbReference type="Pfam" id="PF11904">
    <property type="entry name" value="ANKRD13_C"/>
    <property type="match status" value="2"/>
</dbReference>
<protein>
    <recommendedName>
        <fullName evidence="7">Ankyrin repeat domain-containing protein</fullName>
    </recommendedName>
</protein>
<accession>A0ABD2KV26</accession>
<feature type="domain" description="Ankyrin repeat" evidence="7">
    <location>
        <begin position="142"/>
        <end position="183"/>
    </location>
</feature>
<evidence type="ECO:0000256" key="4">
    <source>
        <dbReference type="ARBA" id="ARBA00022824"/>
    </source>
</evidence>
<dbReference type="GO" id="GO:0005783">
    <property type="term" value="C:endoplasmic reticulum"/>
    <property type="evidence" value="ECO:0007669"/>
    <property type="project" value="UniProtKB-SubCell"/>
</dbReference>
<keyword evidence="9" id="KW-1185">Reference proteome</keyword>
<keyword evidence="4" id="KW-0256">Endoplasmic reticulum</keyword>
<organism evidence="8 9">
    <name type="scientific">Heterodera trifolii</name>
    <dbReference type="NCBI Taxonomy" id="157864"/>
    <lineage>
        <taxon>Eukaryota</taxon>
        <taxon>Metazoa</taxon>
        <taxon>Ecdysozoa</taxon>
        <taxon>Nematoda</taxon>
        <taxon>Chromadorea</taxon>
        <taxon>Rhabditida</taxon>
        <taxon>Tylenchina</taxon>
        <taxon>Tylenchomorpha</taxon>
        <taxon>Tylenchoidea</taxon>
        <taxon>Heteroderidae</taxon>
        <taxon>Heteroderinae</taxon>
        <taxon>Heterodera</taxon>
    </lineage>
</organism>
<dbReference type="Proteomes" id="UP001620626">
    <property type="component" value="Unassembled WGS sequence"/>
</dbReference>
<keyword evidence="6" id="KW-0472">Membrane</keyword>
<comment type="subcellular location">
    <subcellularLocation>
        <location evidence="2">Endomembrane system</location>
    </subcellularLocation>
    <subcellularLocation>
        <location evidence="1">Endoplasmic reticulum</location>
    </subcellularLocation>
</comment>
<dbReference type="PANTHER" id="PTHR12447">
    <property type="entry name" value="ANKYRIN REPEAT DOMAIN-CONTAINING PROTEIN 13"/>
    <property type="match status" value="1"/>
</dbReference>
<evidence type="ECO:0000256" key="2">
    <source>
        <dbReference type="ARBA" id="ARBA00004308"/>
    </source>
</evidence>
<keyword evidence="5" id="KW-0040">ANK repeat</keyword>
<dbReference type="InterPro" id="IPR021832">
    <property type="entry name" value="ANKRD13"/>
</dbReference>
<evidence type="ECO:0000259" key="7">
    <source>
        <dbReference type="Pfam" id="PF11904"/>
    </source>
</evidence>
<evidence type="ECO:0000313" key="8">
    <source>
        <dbReference type="EMBL" id="KAL3106800.1"/>
    </source>
</evidence>
<evidence type="ECO:0000256" key="1">
    <source>
        <dbReference type="ARBA" id="ARBA00004240"/>
    </source>
</evidence>
<gene>
    <name evidence="8" type="ORF">niasHT_016155</name>
</gene>
<name>A0ABD2KV26_9BILA</name>
<sequence length="282" mass="32222">MSLLVDLAETTRQLVLMDNKKKVFFVFKESGMTVRESVNKLMTTEISKYKLDISEWKCTKATSFLGNHKSDKVGNYLARLYNFTGLKFTTTKRTEHLQGNTKHATTPTTWRAYEKGEEPNLGRKMVVSSSYKDFDGVIAMELLTVFQPVFPKLAKLRGICRKRLPDGFPVRVEVPIFPTLKALHLIPFSALLLVHRFPPAPRSSASFILFPPKAVDFLMANFRRLPDRTEGHRQNAGTTTARTEAMLKLAVFFILPSTHLHFSYTLRNSPFSPDHENGYFNR</sequence>
<proteinExistence type="predicted"/>
<evidence type="ECO:0000256" key="6">
    <source>
        <dbReference type="ARBA" id="ARBA00023136"/>
    </source>
</evidence>
<dbReference type="AlphaFoldDB" id="A0ABD2KV26"/>
<comment type="caution">
    <text evidence="8">The sequence shown here is derived from an EMBL/GenBank/DDBJ whole genome shotgun (WGS) entry which is preliminary data.</text>
</comment>
<feature type="domain" description="Ankyrin repeat" evidence="7">
    <location>
        <begin position="11"/>
        <end position="106"/>
    </location>
</feature>
<reference evidence="8 9" key="1">
    <citation type="submission" date="2024-10" db="EMBL/GenBank/DDBJ databases">
        <authorList>
            <person name="Kim D."/>
        </authorList>
    </citation>
    <scope>NUCLEOTIDE SEQUENCE [LARGE SCALE GENOMIC DNA]</scope>
    <source>
        <strain evidence="8">BH-2024</strain>
    </source>
</reference>
<keyword evidence="3" id="KW-0677">Repeat</keyword>
<evidence type="ECO:0000256" key="5">
    <source>
        <dbReference type="ARBA" id="ARBA00023043"/>
    </source>
</evidence>
<evidence type="ECO:0000313" key="9">
    <source>
        <dbReference type="Proteomes" id="UP001620626"/>
    </source>
</evidence>
<dbReference type="EMBL" id="JBICBT010000632">
    <property type="protein sequence ID" value="KAL3106800.1"/>
    <property type="molecule type" value="Genomic_DNA"/>
</dbReference>